<protein>
    <recommendedName>
        <fullName evidence="8">6-carboxytetrahydropterin synthase QueD</fullName>
    </recommendedName>
</protein>
<dbReference type="Gene3D" id="3.30.479.10">
    <property type="entry name" value="6-pyruvoyl tetrahydropterin synthase/QueD"/>
    <property type="match status" value="1"/>
</dbReference>
<gene>
    <name evidence="6" type="ORF">BET99_02920</name>
</gene>
<dbReference type="GO" id="GO:0070497">
    <property type="term" value="F:6-carboxytetrahydropterin synthase activity"/>
    <property type="evidence" value="ECO:0007669"/>
    <property type="project" value="TreeGrafter"/>
</dbReference>
<organism evidence="6 7">
    <name type="scientific">Marine Group III euryarchaeote CG-Epi2</name>
    <dbReference type="NCBI Taxonomy" id="1888996"/>
    <lineage>
        <taxon>Archaea</taxon>
        <taxon>Methanobacteriati</taxon>
        <taxon>Thermoplasmatota</taxon>
        <taxon>Thermoplasmata</taxon>
        <taxon>Candidatus Thermoprofundales</taxon>
    </lineage>
</organism>
<evidence type="ECO:0000256" key="5">
    <source>
        <dbReference type="PIRSR" id="PIRSR006113-1"/>
    </source>
</evidence>
<keyword evidence="4" id="KW-0456">Lyase</keyword>
<keyword evidence="3" id="KW-0862">Zinc</keyword>
<feature type="active site" description="Charge relay system" evidence="5">
    <location>
        <position position="69"/>
    </location>
</feature>
<dbReference type="Proteomes" id="UP000183615">
    <property type="component" value="Unassembled WGS sequence"/>
</dbReference>
<evidence type="ECO:0000313" key="6">
    <source>
        <dbReference type="EMBL" id="OIR23024.1"/>
    </source>
</evidence>
<reference evidence="6 7" key="1">
    <citation type="submission" date="2016-08" db="EMBL/GenBank/DDBJ databases">
        <title>New Insights into Marine Group III Euryarchaeota, from dark to light.</title>
        <authorList>
            <person name="Haro-Moreno J.M."/>
            <person name="Rodriguez-Valera F."/>
            <person name="Lopez-Garcia P."/>
            <person name="Moreira D."/>
            <person name="Martin-Cuadrado A.B."/>
        </authorList>
    </citation>
    <scope>NUCLEOTIDE SEQUENCE [LARGE SCALE GENOMIC DNA]</scope>
    <source>
        <strain evidence="6">CG-Epi2</strain>
    </source>
</reference>
<dbReference type="PANTHER" id="PTHR12589">
    <property type="entry name" value="PYRUVOYL TETRAHYDROBIOPTERIN SYNTHASE"/>
    <property type="match status" value="1"/>
</dbReference>
<accession>A0A1J5U3N3</accession>
<evidence type="ECO:0000256" key="2">
    <source>
        <dbReference type="ARBA" id="ARBA00022723"/>
    </source>
</evidence>
<evidence type="ECO:0000256" key="4">
    <source>
        <dbReference type="ARBA" id="ARBA00023239"/>
    </source>
</evidence>
<evidence type="ECO:0000313" key="7">
    <source>
        <dbReference type="Proteomes" id="UP000183615"/>
    </source>
</evidence>
<dbReference type="InterPro" id="IPR038418">
    <property type="entry name" value="6-PTP_synth/QueD_sf"/>
</dbReference>
<feature type="active site" description="Proton acceptor" evidence="5">
    <location>
        <position position="25"/>
    </location>
</feature>
<proteinExistence type="predicted"/>
<dbReference type="EMBL" id="MIYZ01000002">
    <property type="protein sequence ID" value="OIR23024.1"/>
    <property type="molecule type" value="Genomic_DNA"/>
</dbReference>
<keyword evidence="2" id="KW-0479">Metal-binding</keyword>
<name>A0A1J5U3N3_9ARCH</name>
<dbReference type="Pfam" id="PF01242">
    <property type="entry name" value="PTPS"/>
    <property type="match status" value="1"/>
</dbReference>
<evidence type="ECO:0000256" key="1">
    <source>
        <dbReference type="ARBA" id="ARBA00001947"/>
    </source>
</evidence>
<comment type="cofactor">
    <cofactor evidence="1">
        <name>Zn(2+)</name>
        <dbReference type="ChEBI" id="CHEBI:29105"/>
    </cofactor>
</comment>
<dbReference type="SUPFAM" id="SSF55620">
    <property type="entry name" value="Tetrahydrobiopterin biosynthesis enzymes-like"/>
    <property type="match status" value="1"/>
</dbReference>
<dbReference type="AlphaFoldDB" id="A0A1J5U3N3"/>
<evidence type="ECO:0000256" key="3">
    <source>
        <dbReference type="ARBA" id="ARBA00022833"/>
    </source>
</evidence>
<dbReference type="GO" id="GO:0046872">
    <property type="term" value="F:metal ion binding"/>
    <property type="evidence" value="ECO:0007669"/>
    <property type="project" value="UniProtKB-KW"/>
</dbReference>
<sequence length="119" mass="13989">MHKLVQIIRFESARRLTKVPKEHPCSNLYGLAFKLEIHIQGEMDKNSGFVLDFNEIEKSFSPIYKQIDHNYLNDITGLENPTSEVLIEWIWNELKPKLEPLVKLVLWENEVSKVEFSGY</sequence>
<dbReference type="InterPro" id="IPR007115">
    <property type="entry name" value="6-PTP_synth/QueD"/>
</dbReference>
<evidence type="ECO:0008006" key="8">
    <source>
        <dbReference type="Google" id="ProtNLM"/>
    </source>
</evidence>
<dbReference type="PIRSF" id="PIRSF006113">
    <property type="entry name" value="PTP_synth"/>
    <property type="match status" value="1"/>
</dbReference>
<dbReference type="PANTHER" id="PTHR12589:SF7">
    <property type="entry name" value="6-PYRUVOYL TETRAHYDROBIOPTERIN SYNTHASE"/>
    <property type="match status" value="1"/>
</dbReference>
<comment type="caution">
    <text evidence="6">The sequence shown here is derived from an EMBL/GenBank/DDBJ whole genome shotgun (WGS) entry which is preliminary data.</text>
</comment>
<feature type="active site" description="Charge relay system" evidence="5">
    <location>
        <position position="108"/>
    </location>
</feature>